<dbReference type="PROSITE" id="PS51658">
    <property type="entry name" value="BFN"/>
    <property type="match status" value="1"/>
</dbReference>
<evidence type="ECO:0000313" key="3">
    <source>
        <dbReference type="Proteomes" id="UP000008915"/>
    </source>
</evidence>
<dbReference type="AlphaFoldDB" id="E6SLK0"/>
<dbReference type="InterPro" id="IPR036104">
    <property type="entry name" value="BFN_sf"/>
</dbReference>
<evidence type="ECO:0000313" key="2">
    <source>
        <dbReference type="EMBL" id="ADU50267.1"/>
    </source>
</evidence>
<name>E6SLK0_THEM7</name>
<dbReference type="PANTHER" id="PTHR15160">
    <property type="entry name" value="VON HIPPEL-LINDAU PROTEIN"/>
    <property type="match status" value="1"/>
</dbReference>
<dbReference type="KEGG" id="tmr:Tmar_0142"/>
<protein>
    <recommendedName>
        <fullName evidence="1">BFN domain-containing protein</fullName>
    </recommendedName>
</protein>
<dbReference type="PANTHER" id="PTHR15160:SF1">
    <property type="entry name" value="VON HIPPEL-LINDAU DISEASE TUMOR SUPPRESSOR"/>
    <property type="match status" value="1"/>
</dbReference>
<gene>
    <name evidence="2" type="ordered locus">Tmar_0142</name>
</gene>
<proteinExistence type="predicted"/>
<reference evidence="3" key="2">
    <citation type="journal article" date="2010" name="Stand. Genomic Sci.">
        <title>Complete genome sequence of Thermaerobacter marianensis type strain (7p75aT).</title>
        <authorList>
            <person name="Han C."/>
            <person name="Gu W."/>
            <person name="Zhang X."/>
            <person name="Lapidus A."/>
            <person name="Nolan M."/>
            <person name="Copeland A."/>
            <person name="Lucas S."/>
            <person name="Glavina Del Rio T."/>
            <person name="Tice H."/>
            <person name="Cheng J."/>
            <person name="Tapia R."/>
            <person name="Goodwin L."/>
            <person name="Pitluck S."/>
            <person name="Pagani I."/>
            <person name="Ivanova N."/>
            <person name="Mavromatis K."/>
            <person name="Mikhailova N."/>
            <person name="Pati A."/>
            <person name="Chen A."/>
            <person name="Palaniappan K."/>
            <person name="Land M."/>
            <person name="Hauser L."/>
            <person name="Chang Y."/>
            <person name="Jeffries C."/>
            <person name="Schneider S."/>
            <person name="Rohde M."/>
            <person name="Goker M."/>
            <person name="Pukall R."/>
            <person name="Woyke T."/>
            <person name="Bristow J."/>
            <person name="Eisen J."/>
            <person name="Markowitz V."/>
            <person name="Hugenholtz P."/>
            <person name="Kyrpides N."/>
            <person name="Klenk H."/>
            <person name="Detter J."/>
        </authorList>
    </citation>
    <scope>NUCLEOTIDE SEQUENCE [LARGE SCALE GENOMIC DNA]</scope>
    <source>
        <strain evidence="3">ATCC 700841 / DSM 12885 / JCM 10246 / 7p75a</strain>
    </source>
</reference>
<dbReference type="GO" id="GO:0004518">
    <property type="term" value="F:nuclease activity"/>
    <property type="evidence" value="ECO:0007669"/>
    <property type="project" value="InterPro"/>
</dbReference>
<keyword evidence="3" id="KW-1185">Reference proteome</keyword>
<sequence length="142" mass="15288">MVEMKVLSVGMVQGSDGNVVVLKEADGDRLLVIAVGLAEASAIALQLQGLQPPRPLTHDLLVNLVRRMQGEIVRVVVHDLRDETFIGQIDIQTEHGIMEIDARPSDAIAIALRADAPIYVAEPVLEMAAVRSDILSGDSSEE</sequence>
<dbReference type="EMBL" id="CP002344">
    <property type="protein sequence ID" value="ADU50267.1"/>
    <property type="molecule type" value="Genomic_DNA"/>
</dbReference>
<dbReference type="STRING" id="644966.Tmar_0142"/>
<dbReference type="Pfam" id="PF02577">
    <property type="entry name" value="BFN_dom"/>
    <property type="match status" value="1"/>
</dbReference>
<feature type="domain" description="BFN" evidence="1">
    <location>
        <begin position="1"/>
        <end position="132"/>
    </location>
</feature>
<dbReference type="Proteomes" id="UP000008915">
    <property type="component" value="Chromosome"/>
</dbReference>
<dbReference type="Gene3D" id="3.10.690.10">
    <property type="entry name" value="Bifunctional nuclease domain"/>
    <property type="match status" value="1"/>
</dbReference>
<dbReference type="HOGENOM" id="CLU_096111_3_0_9"/>
<dbReference type="eggNOG" id="COG1259">
    <property type="taxonomic scope" value="Bacteria"/>
</dbReference>
<evidence type="ECO:0000259" key="1">
    <source>
        <dbReference type="PROSITE" id="PS51658"/>
    </source>
</evidence>
<accession>E6SLK0</accession>
<dbReference type="InterPro" id="IPR003729">
    <property type="entry name" value="Bi_nuclease_dom"/>
</dbReference>
<reference evidence="2 3" key="1">
    <citation type="journal article" date="2010" name="Stand. Genomic Sci.">
        <title>Complete genome sequence of Thermaerobacter marianensis type strain (7p75a).</title>
        <authorList>
            <person name="Han C."/>
            <person name="Gu W."/>
            <person name="Zhang X."/>
            <person name="Lapidus A."/>
            <person name="Nolan M."/>
            <person name="Copeland A."/>
            <person name="Lucas S."/>
            <person name="Del Rio T.G."/>
            <person name="Tice H."/>
            <person name="Cheng J.F."/>
            <person name="Tapia R."/>
            <person name="Goodwin L."/>
            <person name="Pitluck S."/>
            <person name="Pagani I."/>
            <person name="Ivanova N."/>
            <person name="Mavromatis K."/>
            <person name="Mikhailova N."/>
            <person name="Pati A."/>
            <person name="Chen A."/>
            <person name="Palaniappan K."/>
            <person name="Land M."/>
            <person name="Hauser L."/>
            <person name="Chang Y.J."/>
            <person name="Jeffries C.D."/>
            <person name="Schneider S."/>
            <person name="Rohde M."/>
            <person name="Goker M."/>
            <person name="Pukall R."/>
            <person name="Woyke T."/>
            <person name="Bristow J."/>
            <person name="Eisen J.A."/>
            <person name="Markowitz V."/>
            <person name="Hugenholtz P."/>
            <person name="Kyrpides N.C."/>
            <person name="Klenk H.P."/>
            <person name="Detter J.C."/>
        </authorList>
    </citation>
    <scope>NUCLEOTIDE SEQUENCE [LARGE SCALE GENOMIC DNA]</scope>
    <source>
        <strain evidence="3">ATCC 700841 / DSM 12885 / JCM 10246 / 7p75a</strain>
    </source>
</reference>
<dbReference type="SUPFAM" id="SSF103256">
    <property type="entry name" value="Hypothetical protein TM0160"/>
    <property type="match status" value="1"/>
</dbReference>
<organism evidence="2 3">
    <name type="scientific">Thermaerobacter marianensis (strain ATCC 700841 / DSM 12885 / JCM 10246 / 7p75a)</name>
    <dbReference type="NCBI Taxonomy" id="644966"/>
    <lineage>
        <taxon>Bacteria</taxon>
        <taxon>Bacillati</taxon>
        <taxon>Bacillota</taxon>
        <taxon>Clostridia</taxon>
        <taxon>Eubacteriales</taxon>
        <taxon>Clostridiales Family XVII. Incertae Sedis</taxon>
        <taxon>Thermaerobacter</taxon>
    </lineage>
</organism>